<proteinExistence type="predicted"/>
<reference evidence="4 5" key="1">
    <citation type="submission" date="2020-08" db="EMBL/GenBank/DDBJ databases">
        <title>A Genomic Blueprint of the Chicken Gut Microbiome.</title>
        <authorList>
            <person name="Gilroy R."/>
            <person name="Ravi A."/>
            <person name="Getino M."/>
            <person name="Pursley I."/>
            <person name="Horton D.L."/>
            <person name="Alikhan N.-F."/>
            <person name="Baker D."/>
            <person name="Gharbi K."/>
            <person name="Hall N."/>
            <person name="Watson M."/>
            <person name="Adriaenssens E.M."/>
            <person name="Foster-Nyarko E."/>
            <person name="Jarju S."/>
            <person name="Secka A."/>
            <person name="Antonio M."/>
            <person name="Oren A."/>
            <person name="Chaudhuri R."/>
            <person name="La Ragione R.M."/>
            <person name="Hildebrand F."/>
            <person name="Pallen M.J."/>
        </authorList>
    </citation>
    <scope>NUCLEOTIDE SEQUENCE [LARGE SCALE GENOMIC DNA]</scope>
    <source>
        <strain evidence="4 5">N37</strain>
    </source>
</reference>
<dbReference type="InterPro" id="IPR000182">
    <property type="entry name" value="GNAT_dom"/>
</dbReference>
<dbReference type="Pfam" id="PF00583">
    <property type="entry name" value="Acetyltransf_1"/>
    <property type="match status" value="1"/>
</dbReference>
<dbReference type="CDD" id="cd04301">
    <property type="entry name" value="NAT_SF"/>
    <property type="match status" value="1"/>
</dbReference>
<dbReference type="Gene3D" id="3.40.630.30">
    <property type="match status" value="2"/>
</dbReference>
<name>A0ABR8YSE3_9CLOT</name>
<dbReference type="Proteomes" id="UP000627166">
    <property type="component" value="Unassembled WGS sequence"/>
</dbReference>
<dbReference type="PANTHER" id="PTHR43420:SF44">
    <property type="entry name" value="ACETYLTRANSFERASE YPEA"/>
    <property type="match status" value="1"/>
</dbReference>
<feature type="domain" description="N-acetyltransferase" evidence="3">
    <location>
        <begin position="159"/>
        <end position="283"/>
    </location>
</feature>
<keyword evidence="2" id="KW-0012">Acyltransferase</keyword>
<evidence type="ECO:0000313" key="5">
    <source>
        <dbReference type="Proteomes" id="UP000627166"/>
    </source>
</evidence>
<accession>A0ABR8YSE3</accession>
<dbReference type="PANTHER" id="PTHR43420">
    <property type="entry name" value="ACETYLTRANSFERASE"/>
    <property type="match status" value="1"/>
</dbReference>
<evidence type="ECO:0000259" key="3">
    <source>
        <dbReference type="PROSITE" id="PS51186"/>
    </source>
</evidence>
<keyword evidence="1" id="KW-0808">Transferase</keyword>
<comment type="caution">
    <text evidence="4">The sequence shown here is derived from an EMBL/GenBank/DDBJ whole genome shotgun (WGS) entry which is preliminary data.</text>
</comment>
<dbReference type="Pfam" id="PF13673">
    <property type="entry name" value="Acetyltransf_10"/>
    <property type="match status" value="1"/>
</dbReference>
<evidence type="ECO:0000256" key="1">
    <source>
        <dbReference type="ARBA" id="ARBA00022679"/>
    </source>
</evidence>
<dbReference type="InterPro" id="IPR016181">
    <property type="entry name" value="Acyl_CoA_acyltransferase"/>
</dbReference>
<keyword evidence="5" id="KW-1185">Reference proteome</keyword>
<dbReference type="RefSeq" id="WP_191739904.1">
    <property type="nucleotide sequence ID" value="NZ_JACSQB010000053.1"/>
</dbReference>
<dbReference type="EMBL" id="JACSQB010000053">
    <property type="protein sequence ID" value="MBD8046928.1"/>
    <property type="molecule type" value="Genomic_DNA"/>
</dbReference>
<feature type="domain" description="N-acetyltransferase" evidence="3">
    <location>
        <begin position="2"/>
        <end position="155"/>
    </location>
</feature>
<evidence type="ECO:0000313" key="4">
    <source>
        <dbReference type="EMBL" id="MBD8046928.1"/>
    </source>
</evidence>
<evidence type="ECO:0000256" key="2">
    <source>
        <dbReference type="ARBA" id="ARBA00023315"/>
    </source>
</evidence>
<organism evidence="4 5">
    <name type="scientific">Clostridium faecium</name>
    <dbReference type="NCBI Taxonomy" id="2762223"/>
    <lineage>
        <taxon>Bacteria</taxon>
        <taxon>Bacillati</taxon>
        <taxon>Bacillota</taxon>
        <taxon>Clostridia</taxon>
        <taxon>Eubacteriales</taxon>
        <taxon>Clostridiaceae</taxon>
        <taxon>Clostridium</taxon>
    </lineage>
</organism>
<dbReference type="PROSITE" id="PS51186">
    <property type="entry name" value="GNAT"/>
    <property type="match status" value="2"/>
</dbReference>
<sequence length="283" mass="33123">MINYKRCCDVDINLIYEAFKIGFSDYIIKVNISKDMFITRFLGSEGNCLEHSFIALEENKPVGIILGGIRIYEEIKTMRCGTLAIHPDYRGRKISDKLFELHKEEAIKNHCKQLFLEVIVGNDRAINFYKKLGYEKIYDLSYYSFDNISNLKKIDIPKVNIKEINLSEFEKALNKTKDIHINWQNHIEYIKKCDNTFFYGAYYDNELISSLSISSDGKLSFIWTKNQFRRKKIASSLLSMACEKLTISKVAVAFPNNHLLQGFFKHMNFKKDNIAQYEMYLTL</sequence>
<gene>
    <name evidence="4" type="ORF">H9637_07715</name>
</gene>
<protein>
    <submittedName>
        <fullName evidence="4">GNAT family N-acetyltransferase</fullName>
    </submittedName>
</protein>
<dbReference type="InterPro" id="IPR050680">
    <property type="entry name" value="YpeA/RimI_acetyltransf"/>
</dbReference>
<dbReference type="SUPFAM" id="SSF55729">
    <property type="entry name" value="Acyl-CoA N-acyltransferases (Nat)"/>
    <property type="match status" value="2"/>
</dbReference>